<dbReference type="Pfam" id="PF14389">
    <property type="entry name" value="Lzipper-MIP1"/>
    <property type="match status" value="1"/>
</dbReference>
<dbReference type="Pfam" id="PF04784">
    <property type="entry name" value="DUF547"/>
    <property type="match status" value="1"/>
</dbReference>
<dbReference type="EMBL" id="LFYR01002228">
    <property type="protein sequence ID" value="KMZ56017.1"/>
    <property type="molecule type" value="Genomic_DNA"/>
</dbReference>
<evidence type="ECO:0000259" key="1">
    <source>
        <dbReference type="Pfam" id="PF04784"/>
    </source>
</evidence>
<organism evidence="3 4">
    <name type="scientific">Zostera marina</name>
    <name type="common">Eelgrass</name>
    <dbReference type="NCBI Taxonomy" id="29655"/>
    <lineage>
        <taxon>Eukaryota</taxon>
        <taxon>Viridiplantae</taxon>
        <taxon>Streptophyta</taxon>
        <taxon>Embryophyta</taxon>
        <taxon>Tracheophyta</taxon>
        <taxon>Spermatophyta</taxon>
        <taxon>Magnoliopsida</taxon>
        <taxon>Liliopsida</taxon>
        <taxon>Zosteraceae</taxon>
        <taxon>Zostera</taxon>
    </lineage>
</organism>
<dbReference type="InterPro" id="IPR006869">
    <property type="entry name" value="DUF547"/>
</dbReference>
<proteinExistence type="predicted"/>
<protein>
    <recommendedName>
        <fullName evidence="5">DUF547 domain-containing protein</fullName>
    </recommendedName>
</protein>
<keyword evidence="4" id="KW-1185">Reference proteome</keyword>
<dbReference type="PANTHER" id="PTHR23054">
    <property type="entry name" value="TERNARY COMPLEX FACTOR MIP1, LEUCINE-ZIPPER-RELATED"/>
    <property type="match status" value="1"/>
</dbReference>
<gene>
    <name evidence="3" type="ORF">ZOSMA_9G01220</name>
</gene>
<sequence length="437" mass="49861">MLMGEQLRKEILQLEECLQDQFLMRGCLEKALRCEYTVGAMDADSKIPKAVKELIREIAVLELEVLGLEHHLLSLYRKILSNNVREREHHLPGPPQVPEVVSLVKCLGTRIADHVPETANRLSEDMVRCMGSIYWRLGDMGMQSNSNPFQVEGLRELGGPYNGMVQLRSFSAPSSSIATTVHVDALLEIFRSIVQRLQTVDVKSMKNEEKLAFWINVHNALVMHAHICIRIPNSDIQAAASCNIGGRIVSADIIKKRILRQPERRRRWMRRASVSPRLLLKLKKGNEDEYWQCYGIHHPEPDVVFAICSGKHSDPAVRVYHPKKIFQQLETAKQEYIRATVSVLSTVGKRHTILLPKMLESFAKDSRLTLMEMAEMIQLYLPETLRMAIRRCQVVGISPNNSCIDWSISPDSPHNFSFRYILSRDLAVAKPILTKTR</sequence>
<dbReference type="AlphaFoldDB" id="A0A0K9NIV2"/>
<reference evidence="4" key="1">
    <citation type="journal article" date="2016" name="Nature">
        <title>The genome of the seagrass Zostera marina reveals angiosperm adaptation to the sea.</title>
        <authorList>
            <person name="Olsen J.L."/>
            <person name="Rouze P."/>
            <person name="Verhelst B."/>
            <person name="Lin Y.-C."/>
            <person name="Bayer T."/>
            <person name="Collen J."/>
            <person name="Dattolo E."/>
            <person name="De Paoli E."/>
            <person name="Dittami S."/>
            <person name="Maumus F."/>
            <person name="Michel G."/>
            <person name="Kersting A."/>
            <person name="Lauritano C."/>
            <person name="Lohaus R."/>
            <person name="Toepel M."/>
            <person name="Tonon T."/>
            <person name="Vanneste K."/>
            <person name="Amirebrahimi M."/>
            <person name="Brakel J."/>
            <person name="Bostroem C."/>
            <person name="Chovatia M."/>
            <person name="Grimwood J."/>
            <person name="Jenkins J.W."/>
            <person name="Jueterbock A."/>
            <person name="Mraz A."/>
            <person name="Stam W.T."/>
            <person name="Tice H."/>
            <person name="Bornberg-Bauer E."/>
            <person name="Green P.J."/>
            <person name="Pearson G.A."/>
            <person name="Procaccini G."/>
            <person name="Duarte C.M."/>
            <person name="Schmutz J."/>
            <person name="Reusch T.B.H."/>
            <person name="Van de Peer Y."/>
        </authorList>
    </citation>
    <scope>NUCLEOTIDE SEQUENCE [LARGE SCALE GENOMIC DNA]</scope>
    <source>
        <strain evidence="4">cv. Finnish</strain>
    </source>
</reference>
<name>A0A0K9NIV2_ZOSMR</name>
<feature type="domain" description="Ternary complex factor MIP1 leucine-zipper" evidence="2">
    <location>
        <begin position="5"/>
        <end position="80"/>
    </location>
</feature>
<comment type="caution">
    <text evidence="3">The sequence shown here is derived from an EMBL/GenBank/DDBJ whole genome shotgun (WGS) entry which is preliminary data.</text>
</comment>
<evidence type="ECO:0008006" key="5">
    <source>
        <dbReference type="Google" id="ProtNLM"/>
    </source>
</evidence>
<dbReference type="OrthoDB" id="418495at2759"/>
<feature type="domain" description="DUF547" evidence="1">
    <location>
        <begin position="203"/>
        <end position="337"/>
    </location>
</feature>
<evidence type="ECO:0000259" key="2">
    <source>
        <dbReference type="Pfam" id="PF14389"/>
    </source>
</evidence>
<evidence type="ECO:0000313" key="4">
    <source>
        <dbReference type="Proteomes" id="UP000036987"/>
    </source>
</evidence>
<dbReference type="InterPro" id="IPR025757">
    <property type="entry name" value="MIP1_Leuzipper"/>
</dbReference>
<accession>A0A0K9NIV2</accession>
<dbReference type="Proteomes" id="UP000036987">
    <property type="component" value="Unassembled WGS sequence"/>
</dbReference>
<dbReference type="PANTHER" id="PTHR23054:SF18">
    <property type="entry name" value="TERNARY COMPLEX FACTOR MIP1, LEUCINE-ZIPPER"/>
    <property type="match status" value="1"/>
</dbReference>
<evidence type="ECO:0000313" key="3">
    <source>
        <dbReference type="EMBL" id="KMZ56017.1"/>
    </source>
</evidence>